<name>A0A932CLI2_UNCTE</name>
<protein>
    <submittedName>
        <fullName evidence="2">Uncharacterized protein</fullName>
    </submittedName>
</protein>
<proteinExistence type="predicted"/>
<dbReference type="AlphaFoldDB" id="A0A932CLI2"/>
<gene>
    <name evidence="2" type="ORF">HYY20_01470</name>
</gene>
<comment type="caution">
    <text evidence="2">The sequence shown here is derived from an EMBL/GenBank/DDBJ whole genome shotgun (WGS) entry which is preliminary data.</text>
</comment>
<evidence type="ECO:0000313" key="2">
    <source>
        <dbReference type="EMBL" id="MBI2875531.1"/>
    </source>
</evidence>
<accession>A0A932CLI2</accession>
<organism evidence="2 3">
    <name type="scientific">Tectimicrobiota bacterium</name>
    <dbReference type="NCBI Taxonomy" id="2528274"/>
    <lineage>
        <taxon>Bacteria</taxon>
        <taxon>Pseudomonadati</taxon>
        <taxon>Nitrospinota/Tectimicrobiota group</taxon>
        <taxon>Candidatus Tectimicrobiota</taxon>
    </lineage>
</organism>
<dbReference type="EMBL" id="JACPRF010000042">
    <property type="protein sequence ID" value="MBI2875531.1"/>
    <property type="molecule type" value="Genomic_DNA"/>
</dbReference>
<evidence type="ECO:0000313" key="3">
    <source>
        <dbReference type="Proteomes" id="UP000769766"/>
    </source>
</evidence>
<sequence length="163" mass="18427">MGELQTLSLTIRILTLILCGSPFLSGCGIAARISAFNTNQQIKAASSVMQTASRELAKIQLSVPGSAPMSPSPLGSMPQPQPLAINLSLEDQTKLERAKRYEQELAEHEMEMSRLRRTYAHEMEMLKQDQLRERLRYKGSTNLLQEMNAQQVRRYFSASPEEW</sequence>
<dbReference type="Proteomes" id="UP000769766">
    <property type="component" value="Unassembled WGS sequence"/>
</dbReference>
<keyword evidence="1" id="KW-0175">Coiled coil</keyword>
<evidence type="ECO:0000256" key="1">
    <source>
        <dbReference type="SAM" id="Coils"/>
    </source>
</evidence>
<feature type="coiled-coil region" evidence="1">
    <location>
        <begin position="91"/>
        <end position="118"/>
    </location>
</feature>
<reference evidence="2" key="1">
    <citation type="submission" date="2020-07" db="EMBL/GenBank/DDBJ databases">
        <title>Huge and variable diversity of episymbiotic CPR bacteria and DPANN archaea in groundwater ecosystems.</title>
        <authorList>
            <person name="He C.Y."/>
            <person name="Keren R."/>
            <person name="Whittaker M."/>
            <person name="Farag I.F."/>
            <person name="Doudna J."/>
            <person name="Cate J.H.D."/>
            <person name="Banfield J.F."/>
        </authorList>
    </citation>
    <scope>NUCLEOTIDE SEQUENCE</scope>
    <source>
        <strain evidence="2">NC_groundwater_672_Ag_B-0.1um_62_36</strain>
    </source>
</reference>